<sequence>MPLLTKPFPPAFNLVMHAAILRGTLPKHCSNTNSTYVQLKVQLSTMVNQLVLQIPSLGVETN</sequence>
<organism evidence="1">
    <name type="scientific">Arundo donax</name>
    <name type="common">Giant reed</name>
    <name type="synonym">Donax arundinaceus</name>
    <dbReference type="NCBI Taxonomy" id="35708"/>
    <lineage>
        <taxon>Eukaryota</taxon>
        <taxon>Viridiplantae</taxon>
        <taxon>Streptophyta</taxon>
        <taxon>Embryophyta</taxon>
        <taxon>Tracheophyta</taxon>
        <taxon>Spermatophyta</taxon>
        <taxon>Magnoliopsida</taxon>
        <taxon>Liliopsida</taxon>
        <taxon>Poales</taxon>
        <taxon>Poaceae</taxon>
        <taxon>PACMAD clade</taxon>
        <taxon>Arundinoideae</taxon>
        <taxon>Arundineae</taxon>
        <taxon>Arundo</taxon>
    </lineage>
</organism>
<reference evidence="1" key="1">
    <citation type="submission" date="2014-09" db="EMBL/GenBank/DDBJ databases">
        <authorList>
            <person name="Magalhaes I.L.F."/>
            <person name="Oliveira U."/>
            <person name="Santos F.R."/>
            <person name="Vidigal T.H.D.A."/>
            <person name="Brescovit A.D."/>
            <person name="Santos A.J."/>
        </authorList>
    </citation>
    <scope>NUCLEOTIDE SEQUENCE</scope>
    <source>
        <tissue evidence="1">Shoot tissue taken approximately 20 cm above the soil surface</tissue>
    </source>
</reference>
<protein>
    <submittedName>
        <fullName evidence="1">Uncharacterized protein</fullName>
    </submittedName>
</protein>
<proteinExistence type="predicted"/>
<dbReference type="AlphaFoldDB" id="A0A0A9CYC3"/>
<name>A0A0A9CYC3_ARUDO</name>
<accession>A0A0A9CYC3</accession>
<reference evidence="1" key="2">
    <citation type="journal article" date="2015" name="Data Brief">
        <title>Shoot transcriptome of the giant reed, Arundo donax.</title>
        <authorList>
            <person name="Barrero R.A."/>
            <person name="Guerrero F.D."/>
            <person name="Moolhuijzen P."/>
            <person name="Goolsby J.A."/>
            <person name="Tidwell J."/>
            <person name="Bellgard S.E."/>
            <person name="Bellgard M.I."/>
        </authorList>
    </citation>
    <scope>NUCLEOTIDE SEQUENCE</scope>
    <source>
        <tissue evidence="1">Shoot tissue taken approximately 20 cm above the soil surface</tissue>
    </source>
</reference>
<evidence type="ECO:0000313" key="1">
    <source>
        <dbReference type="EMBL" id="JAD79423.1"/>
    </source>
</evidence>
<dbReference type="EMBL" id="GBRH01218472">
    <property type="protein sequence ID" value="JAD79423.1"/>
    <property type="molecule type" value="Transcribed_RNA"/>
</dbReference>